<dbReference type="GO" id="GO:0016020">
    <property type="term" value="C:membrane"/>
    <property type="evidence" value="ECO:0007669"/>
    <property type="project" value="InterPro"/>
</dbReference>
<dbReference type="SUPFAM" id="SSF55781">
    <property type="entry name" value="GAF domain-like"/>
    <property type="match status" value="1"/>
</dbReference>
<comment type="caution">
    <text evidence="22">The sequence shown here is derived from an EMBL/GenBank/DDBJ whole genome shotgun (WGS) entry which is preliminary data.</text>
</comment>
<keyword evidence="16" id="KW-0411">Iron-sulfur</keyword>
<evidence type="ECO:0000256" key="14">
    <source>
        <dbReference type="ARBA" id="ARBA00023004"/>
    </source>
</evidence>
<organism evidence="22 23">
    <name type="scientific">Microbacterium oleivorans</name>
    <dbReference type="NCBI Taxonomy" id="273677"/>
    <lineage>
        <taxon>Bacteria</taxon>
        <taxon>Bacillati</taxon>
        <taxon>Actinomycetota</taxon>
        <taxon>Actinomycetes</taxon>
        <taxon>Micrococcales</taxon>
        <taxon>Microbacteriaceae</taxon>
        <taxon>Microbacterium</taxon>
    </lineage>
</organism>
<evidence type="ECO:0000256" key="12">
    <source>
        <dbReference type="ARBA" id="ARBA00022777"/>
    </source>
</evidence>
<evidence type="ECO:0000256" key="18">
    <source>
        <dbReference type="ARBA" id="ARBA00030800"/>
    </source>
</evidence>
<dbReference type="InterPro" id="IPR004358">
    <property type="entry name" value="Sig_transdc_His_kin-like_C"/>
</dbReference>
<dbReference type="GO" id="GO:0005524">
    <property type="term" value="F:ATP binding"/>
    <property type="evidence" value="ECO:0007669"/>
    <property type="project" value="UniProtKB-KW"/>
</dbReference>
<comment type="catalytic activity">
    <reaction evidence="1">
        <text>ATP + protein L-histidine = ADP + protein N-phospho-L-histidine.</text>
        <dbReference type="EC" id="2.7.13.3"/>
    </reaction>
</comment>
<evidence type="ECO:0000256" key="2">
    <source>
        <dbReference type="ARBA" id="ARBA00001966"/>
    </source>
</evidence>
<feature type="transmembrane region" description="Helical" evidence="19">
    <location>
        <begin position="193"/>
        <end position="221"/>
    </location>
</feature>
<feature type="transmembrane region" description="Helical" evidence="19">
    <location>
        <begin position="259"/>
        <end position="279"/>
    </location>
</feature>
<dbReference type="Gene3D" id="3.30.565.10">
    <property type="entry name" value="Histidine kinase-like ATPase, C-terminal domain"/>
    <property type="match status" value="1"/>
</dbReference>
<dbReference type="InterPro" id="IPR003594">
    <property type="entry name" value="HATPase_dom"/>
</dbReference>
<evidence type="ECO:0000256" key="13">
    <source>
        <dbReference type="ARBA" id="ARBA00022840"/>
    </source>
</evidence>
<dbReference type="PANTHER" id="PTHR24421:SF10">
    <property type="entry name" value="NITRATE_NITRITE SENSOR PROTEIN NARQ"/>
    <property type="match status" value="1"/>
</dbReference>
<dbReference type="Proteomes" id="UP000076998">
    <property type="component" value="Unassembled WGS sequence"/>
</dbReference>
<evidence type="ECO:0000256" key="17">
    <source>
        <dbReference type="ARBA" id="ARBA00024827"/>
    </source>
</evidence>
<evidence type="ECO:0000256" key="20">
    <source>
        <dbReference type="SAM" id="SignalP"/>
    </source>
</evidence>
<feature type="transmembrane region" description="Helical" evidence="19">
    <location>
        <begin position="109"/>
        <end position="130"/>
    </location>
</feature>
<sequence>MTRALTASRAATVAALVVSAVAAAGAIAFDAAVLPQHPAPPLSPGWAGVLPGVAMLVPGALLSWRLPWHPIALVLTGFGVLWILDGLASASVNYAAFFDRDAWWAPAGLWFFGRLGAVLLVPIVLLLLLFPDGRMRRGPWRAVSLVALALSLVMPVTFVFAPSDALRDDNPARVELLDAFDAPTPTLPLPPEVWSLLLAASAPCLALAVLLGLVVCISRRFGADPERKAQLRWLLWSSLVFLVVLVVVFPLVPTVVVDVLLGVTIGLVAASVVVAVTRYRLYEIDRLLSWTLVYALLIAGIVAIDVLLIVTLGAAIDDRAAMLLAVVAVTLVYAPLRDRLFGLASRVVSGRRGDPYAVVSSLGDRLERSADPADQLHELASAVAAAFGSPFVRVELDAEGEHTMCSAHGTPVAGAVEVPIDSGGRVIGRILMAPGRRPVVSRRDQRLLGDLVRLAASSLHAARLARDLQSSRERLVLAREEERSRLRRDLHDGLGPLLGGVKLRLETARNLSERDPERSRALVDAAIAEQADVIDEIRRIVHDLRPPALDDLGLRRALEQLAERLSGGDGPRIDVVGDVPASLSPAVEVAAFRIAGEALTNARRHSGARRVVLRLAHGDGMLRLAVEDDGTGVAPDAVRGVGLRSMRERAAELGGATRILAAPGGGTLIEADLPLGGAPHPTRPEVLDVV</sequence>
<keyword evidence="10" id="KW-0479">Metal-binding</keyword>
<dbReference type="Gene3D" id="1.20.5.1930">
    <property type="match status" value="1"/>
</dbReference>
<dbReference type="PANTHER" id="PTHR24421">
    <property type="entry name" value="NITRATE/NITRITE SENSOR PROTEIN NARX-RELATED"/>
    <property type="match status" value="1"/>
</dbReference>
<evidence type="ECO:0000256" key="15">
    <source>
        <dbReference type="ARBA" id="ARBA00023012"/>
    </source>
</evidence>
<keyword evidence="13" id="KW-0067">ATP-binding</keyword>
<reference evidence="22 23" key="1">
    <citation type="submission" date="2016-02" db="EMBL/GenBank/DDBJ databases">
        <authorList>
            <person name="Wen L."/>
            <person name="He K."/>
            <person name="Yang H."/>
        </authorList>
    </citation>
    <scope>NUCLEOTIDE SEQUENCE [LARGE SCALE GENOMIC DNA]</scope>
    <source>
        <strain evidence="22 23">CD11_3</strain>
    </source>
</reference>
<evidence type="ECO:0000256" key="3">
    <source>
        <dbReference type="ARBA" id="ARBA00004496"/>
    </source>
</evidence>
<keyword evidence="6" id="KW-0004">4Fe-4S</keyword>
<dbReference type="PROSITE" id="PS50109">
    <property type="entry name" value="HIS_KIN"/>
    <property type="match status" value="1"/>
</dbReference>
<feature type="transmembrane region" description="Helical" evidence="19">
    <location>
        <begin position="71"/>
        <end position="97"/>
    </location>
</feature>
<dbReference type="AlphaFoldDB" id="A0A177K6D9"/>
<keyword evidence="7" id="KW-0963">Cytoplasm</keyword>
<keyword evidence="15" id="KW-0902">Two-component regulatory system</keyword>
<evidence type="ECO:0000256" key="16">
    <source>
        <dbReference type="ARBA" id="ARBA00023014"/>
    </source>
</evidence>
<evidence type="ECO:0000256" key="9">
    <source>
        <dbReference type="ARBA" id="ARBA00022679"/>
    </source>
</evidence>
<keyword evidence="8" id="KW-0597">Phosphoprotein</keyword>
<evidence type="ECO:0000256" key="19">
    <source>
        <dbReference type="SAM" id="Phobius"/>
    </source>
</evidence>
<keyword evidence="14" id="KW-0408">Iron</keyword>
<evidence type="ECO:0000256" key="7">
    <source>
        <dbReference type="ARBA" id="ARBA00022490"/>
    </source>
</evidence>
<comment type="function">
    <text evidence="17">Member of the two-component regulatory system NreB/NreC involved in the control of dissimilatory nitrate/nitrite reduction in response to oxygen. NreB functions as a direct oxygen sensor histidine kinase which is autophosphorylated, in the absence of oxygen, probably at the conserved histidine residue, and transfers its phosphate group probably to a conserved aspartate residue of NreC. NreB/NreC activates the expression of the nitrate (narGHJI) and nitrite (nir) reductase operons, as well as the putative nitrate transporter gene narT.</text>
</comment>
<feature type="chain" id="PRO_5039295600" description="Oxygen sensor histidine kinase NreB" evidence="20">
    <location>
        <begin position="23"/>
        <end position="690"/>
    </location>
</feature>
<feature type="signal peptide" evidence="20">
    <location>
        <begin position="1"/>
        <end position="22"/>
    </location>
</feature>
<keyword evidence="9" id="KW-0808">Transferase</keyword>
<keyword evidence="19" id="KW-0812">Transmembrane</keyword>
<comment type="subcellular location">
    <subcellularLocation>
        <location evidence="3">Cytoplasm</location>
    </subcellularLocation>
</comment>
<dbReference type="SMART" id="SM00387">
    <property type="entry name" value="HATPase_c"/>
    <property type="match status" value="1"/>
</dbReference>
<feature type="transmembrane region" description="Helical" evidence="19">
    <location>
        <begin position="142"/>
        <end position="161"/>
    </location>
</feature>
<name>A0A177K6D9_9MICO</name>
<evidence type="ECO:0000256" key="11">
    <source>
        <dbReference type="ARBA" id="ARBA00022741"/>
    </source>
</evidence>
<feature type="transmembrane region" description="Helical" evidence="19">
    <location>
        <begin position="44"/>
        <end position="64"/>
    </location>
</feature>
<proteinExistence type="predicted"/>
<feature type="transmembrane region" description="Helical" evidence="19">
    <location>
        <begin position="291"/>
        <end position="314"/>
    </location>
</feature>
<dbReference type="InterPro" id="IPR050482">
    <property type="entry name" value="Sensor_HK_TwoCompSys"/>
</dbReference>
<dbReference type="InterPro" id="IPR011712">
    <property type="entry name" value="Sig_transdc_His_kin_sub3_dim/P"/>
</dbReference>
<evidence type="ECO:0000256" key="6">
    <source>
        <dbReference type="ARBA" id="ARBA00022485"/>
    </source>
</evidence>
<dbReference type="Pfam" id="PF02518">
    <property type="entry name" value="HATPase_c"/>
    <property type="match status" value="1"/>
</dbReference>
<keyword evidence="19" id="KW-0472">Membrane</keyword>
<keyword evidence="20" id="KW-0732">Signal</keyword>
<evidence type="ECO:0000256" key="1">
    <source>
        <dbReference type="ARBA" id="ARBA00000085"/>
    </source>
</evidence>
<keyword evidence="11" id="KW-0547">Nucleotide-binding</keyword>
<dbReference type="PRINTS" id="PR00344">
    <property type="entry name" value="BCTRLSENSOR"/>
</dbReference>
<dbReference type="InterPro" id="IPR036890">
    <property type="entry name" value="HATPase_C_sf"/>
</dbReference>
<dbReference type="GO" id="GO:0046872">
    <property type="term" value="F:metal ion binding"/>
    <property type="evidence" value="ECO:0007669"/>
    <property type="project" value="UniProtKB-KW"/>
</dbReference>
<feature type="transmembrane region" description="Helical" evidence="19">
    <location>
        <begin position="233"/>
        <end position="253"/>
    </location>
</feature>
<comment type="cofactor">
    <cofactor evidence="2">
        <name>[4Fe-4S] cluster</name>
        <dbReference type="ChEBI" id="CHEBI:49883"/>
    </cofactor>
</comment>
<evidence type="ECO:0000259" key="21">
    <source>
        <dbReference type="PROSITE" id="PS50109"/>
    </source>
</evidence>
<dbReference type="SUPFAM" id="SSF55874">
    <property type="entry name" value="ATPase domain of HSP90 chaperone/DNA topoisomerase II/histidine kinase"/>
    <property type="match status" value="1"/>
</dbReference>
<evidence type="ECO:0000256" key="10">
    <source>
        <dbReference type="ARBA" id="ARBA00022723"/>
    </source>
</evidence>
<dbReference type="GO" id="GO:0051539">
    <property type="term" value="F:4 iron, 4 sulfur cluster binding"/>
    <property type="evidence" value="ECO:0007669"/>
    <property type="project" value="UniProtKB-KW"/>
</dbReference>
<keyword evidence="12" id="KW-0418">Kinase</keyword>
<dbReference type="GO" id="GO:0005737">
    <property type="term" value="C:cytoplasm"/>
    <property type="evidence" value="ECO:0007669"/>
    <property type="project" value="UniProtKB-SubCell"/>
</dbReference>
<evidence type="ECO:0000256" key="5">
    <source>
        <dbReference type="ARBA" id="ARBA00017322"/>
    </source>
</evidence>
<evidence type="ECO:0000313" key="23">
    <source>
        <dbReference type="Proteomes" id="UP000076998"/>
    </source>
</evidence>
<evidence type="ECO:0000313" key="22">
    <source>
        <dbReference type="EMBL" id="OAH48943.1"/>
    </source>
</evidence>
<dbReference type="EC" id="2.7.13.3" evidence="4"/>
<accession>A0A177K6D9</accession>
<protein>
    <recommendedName>
        <fullName evidence="5">Oxygen sensor histidine kinase NreB</fullName>
        <ecNumber evidence="4">2.7.13.3</ecNumber>
    </recommendedName>
    <alternativeName>
        <fullName evidence="18">Nitrogen regulation protein B</fullName>
    </alternativeName>
</protein>
<dbReference type="GO" id="GO:0046983">
    <property type="term" value="F:protein dimerization activity"/>
    <property type="evidence" value="ECO:0007669"/>
    <property type="project" value="InterPro"/>
</dbReference>
<keyword evidence="19" id="KW-1133">Transmembrane helix</keyword>
<dbReference type="OrthoDB" id="227596at2"/>
<dbReference type="Pfam" id="PF07730">
    <property type="entry name" value="HisKA_3"/>
    <property type="match status" value="1"/>
</dbReference>
<dbReference type="GO" id="GO:0000155">
    <property type="term" value="F:phosphorelay sensor kinase activity"/>
    <property type="evidence" value="ECO:0007669"/>
    <property type="project" value="InterPro"/>
</dbReference>
<evidence type="ECO:0000256" key="4">
    <source>
        <dbReference type="ARBA" id="ARBA00012438"/>
    </source>
</evidence>
<evidence type="ECO:0000256" key="8">
    <source>
        <dbReference type="ARBA" id="ARBA00022553"/>
    </source>
</evidence>
<feature type="domain" description="Histidine kinase" evidence="21">
    <location>
        <begin position="485"/>
        <end position="677"/>
    </location>
</feature>
<dbReference type="EMBL" id="LSTV01000005">
    <property type="protein sequence ID" value="OAH48943.1"/>
    <property type="molecule type" value="Genomic_DNA"/>
</dbReference>
<dbReference type="CDD" id="cd16917">
    <property type="entry name" value="HATPase_UhpB-NarQ-NarX-like"/>
    <property type="match status" value="1"/>
</dbReference>
<dbReference type="RefSeq" id="WP_064003716.1">
    <property type="nucleotide sequence ID" value="NZ_LSTV01000005.1"/>
</dbReference>
<gene>
    <name evidence="22" type="ORF">AYL44_13065</name>
</gene>
<dbReference type="InterPro" id="IPR005467">
    <property type="entry name" value="His_kinase_dom"/>
</dbReference>